<organism evidence="1 2">
    <name type="scientific">Streptomyces brasiliensis</name>
    <dbReference type="NCBI Taxonomy" id="1954"/>
    <lineage>
        <taxon>Bacteria</taxon>
        <taxon>Bacillati</taxon>
        <taxon>Actinomycetota</taxon>
        <taxon>Actinomycetes</taxon>
        <taxon>Kitasatosporales</taxon>
        <taxon>Streptomycetaceae</taxon>
        <taxon>Streptomyces</taxon>
    </lineage>
</organism>
<dbReference type="Proteomes" id="UP000657574">
    <property type="component" value="Unassembled WGS sequence"/>
</dbReference>
<protein>
    <submittedName>
        <fullName evidence="1">Uncharacterized protein</fullName>
    </submittedName>
</protein>
<evidence type="ECO:0000313" key="2">
    <source>
        <dbReference type="Proteomes" id="UP000657574"/>
    </source>
</evidence>
<dbReference type="EMBL" id="BMQA01000144">
    <property type="protein sequence ID" value="GGJ72267.1"/>
    <property type="molecule type" value="Genomic_DNA"/>
</dbReference>
<reference evidence="1" key="1">
    <citation type="journal article" date="2014" name="Int. J. Syst. Evol. Microbiol.">
        <title>Complete genome sequence of Corynebacterium casei LMG S-19264T (=DSM 44701T), isolated from a smear-ripened cheese.</title>
        <authorList>
            <consortium name="US DOE Joint Genome Institute (JGI-PGF)"/>
            <person name="Walter F."/>
            <person name="Albersmeier A."/>
            <person name="Kalinowski J."/>
            <person name="Ruckert C."/>
        </authorList>
    </citation>
    <scope>NUCLEOTIDE SEQUENCE</scope>
    <source>
        <strain evidence="1">JCM 3086</strain>
    </source>
</reference>
<dbReference type="AlphaFoldDB" id="A0A917PDV6"/>
<accession>A0A917PDV6</accession>
<proteinExistence type="predicted"/>
<comment type="caution">
    <text evidence="1">The sequence shown here is derived from an EMBL/GenBank/DDBJ whole genome shotgun (WGS) entry which is preliminary data.</text>
</comment>
<evidence type="ECO:0000313" key="1">
    <source>
        <dbReference type="EMBL" id="GGJ72267.1"/>
    </source>
</evidence>
<sequence>MSVLGMHINITARRPKPGTGITVSRGECGGGVSKRRFDVNLAATPPTFVAKPAVDDFTGQVTSPTVDFPYKISLTDPEVFELDVTKACAGDCTFTVVLDWVADGKKGTSVLDNHGHSFRSINASSRPRYRLDPGLDGMKLQPLSLTLKLL</sequence>
<keyword evidence="2" id="KW-1185">Reference proteome</keyword>
<gene>
    <name evidence="1" type="ORF">GCM10010121_098580</name>
</gene>
<name>A0A917PDV6_9ACTN</name>
<reference evidence="1" key="2">
    <citation type="submission" date="2020-09" db="EMBL/GenBank/DDBJ databases">
        <authorList>
            <person name="Sun Q."/>
            <person name="Ohkuma M."/>
        </authorList>
    </citation>
    <scope>NUCLEOTIDE SEQUENCE</scope>
    <source>
        <strain evidence="1">JCM 3086</strain>
    </source>
</reference>